<evidence type="ECO:0000313" key="1">
    <source>
        <dbReference type="EMBL" id="HDQ99867.1"/>
    </source>
</evidence>
<gene>
    <name evidence="1" type="ORF">ENN51_06255</name>
</gene>
<dbReference type="EMBL" id="DSBX01000231">
    <property type="protein sequence ID" value="HDQ99867.1"/>
    <property type="molecule type" value="Genomic_DNA"/>
</dbReference>
<dbReference type="SUPFAM" id="SSF101898">
    <property type="entry name" value="NHL repeat"/>
    <property type="match status" value="1"/>
</dbReference>
<dbReference type="PANTHER" id="PTHR42754:SF1">
    <property type="entry name" value="LIPOPROTEIN"/>
    <property type="match status" value="1"/>
</dbReference>
<evidence type="ECO:0008006" key="2">
    <source>
        <dbReference type="Google" id="ProtNLM"/>
    </source>
</evidence>
<comment type="caution">
    <text evidence="1">The sequence shown here is derived from an EMBL/GenBank/DDBJ whole genome shotgun (WGS) entry which is preliminary data.</text>
</comment>
<protein>
    <recommendedName>
        <fullName evidence="2">T9SS type A sorting domain-containing protein</fullName>
    </recommendedName>
</protein>
<organism evidence="1">
    <name type="scientific">candidate division WOR-3 bacterium</name>
    <dbReference type="NCBI Taxonomy" id="2052148"/>
    <lineage>
        <taxon>Bacteria</taxon>
        <taxon>Bacteria division WOR-3</taxon>
    </lineage>
</organism>
<reference evidence="1" key="1">
    <citation type="journal article" date="2020" name="mSystems">
        <title>Genome- and Community-Level Interaction Insights into Carbon Utilization and Element Cycling Functions of Hydrothermarchaeota in Hydrothermal Sediment.</title>
        <authorList>
            <person name="Zhou Z."/>
            <person name="Liu Y."/>
            <person name="Xu W."/>
            <person name="Pan J."/>
            <person name="Luo Z.H."/>
            <person name="Li M."/>
        </authorList>
    </citation>
    <scope>NUCLEOTIDE SEQUENCE [LARGE SCALE GENOMIC DNA]</scope>
    <source>
        <strain evidence="1">SpSt-1182</strain>
    </source>
</reference>
<accession>A0A7V0T646</accession>
<dbReference type="InterPro" id="IPR013431">
    <property type="entry name" value="Delta_60_rpt"/>
</dbReference>
<dbReference type="Gene3D" id="2.80.10.50">
    <property type="match status" value="1"/>
</dbReference>
<dbReference type="Proteomes" id="UP000885672">
    <property type="component" value="Unassembled WGS sequence"/>
</dbReference>
<dbReference type="AlphaFoldDB" id="A0A7V0T646"/>
<dbReference type="Pfam" id="PF06739">
    <property type="entry name" value="SBBP"/>
    <property type="match status" value="1"/>
</dbReference>
<dbReference type="InterPro" id="IPR010620">
    <property type="entry name" value="SBBP_repeat"/>
</dbReference>
<dbReference type="Gene3D" id="2.120.10.30">
    <property type="entry name" value="TolB, C-terminal domain"/>
    <property type="match status" value="1"/>
</dbReference>
<dbReference type="InterPro" id="IPR011042">
    <property type="entry name" value="6-blade_b-propeller_TolB-like"/>
</dbReference>
<sequence>MKGGEMALTALLLAALLAVAGAQNERWVYRYDDQPATEGSVAHALAFGPDSSIYATGYCIDSDSGYLTVIGLSPDGTERWTYRYKVPEGGSADADAVVVGPDGNIYAAGYSFPVGRIQENFTVVSLCPAGTERWVYRHDSLTPGLDGATSLAVGLDGSIIAAGYSHVPVTGKDLLVVSLSPAGARRWVYRYNGPGNGEDAASAITVDSVGNIYVAGYSQGAGSAPDFAVLSLCPAGTERWVYRYSGPGDGWDEAFSLAVAPDGSIYACGYSGGVRTLSDLTVVGLSPEGTERWVYRYDGPAKHLDRLYSLALGPDGNIYVAGYSLVTVGREKRFVVISLSPEGSERWFYHYDNPEKGWQDEARALAVSPEGDIYATGITYDSARGPRITVISLNHRGAERWVYRYGIGRQTYAYSLGAGPDGNIYTAGHAPGVEGWQCFTVISLEPGTGIAELAPGGFHVAPGPTIVRGVLNLSGAGHNPILPGESGLCPKPAQLLNASGRKVMDLQPGENDVRHLSPGVYFIRAEGPRDQGVAGSNRKVVIQR</sequence>
<dbReference type="PANTHER" id="PTHR42754">
    <property type="entry name" value="ENDOGLUCANASE"/>
    <property type="match status" value="1"/>
</dbReference>
<name>A0A7V0T646_UNCW3</name>
<proteinExistence type="predicted"/>
<dbReference type="NCBIfam" id="TIGR02608">
    <property type="entry name" value="delta_60_rpt"/>
    <property type="match status" value="3"/>
</dbReference>
<dbReference type="SUPFAM" id="SSF63829">
    <property type="entry name" value="Calcium-dependent phosphotriesterase"/>
    <property type="match status" value="1"/>
</dbReference>